<dbReference type="InterPro" id="IPR041916">
    <property type="entry name" value="Anti_sigma_zinc_sf"/>
</dbReference>
<evidence type="ECO:0000313" key="3">
    <source>
        <dbReference type="Proteomes" id="UP000028725"/>
    </source>
</evidence>
<dbReference type="STRING" id="394096.DB31_8223"/>
<evidence type="ECO:0000313" key="2">
    <source>
        <dbReference type="EMBL" id="KFE67740.1"/>
    </source>
</evidence>
<reference evidence="2 3" key="1">
    <citation type="submission" date="2014-04" db="EMBL/GenBank/DDBJ databases">
        <title>Genome assembly of Hyalangium minutum DSM 14724.</title>
        <authorList>
            <person name="Sharma G."/>
            <person name="Subramanian S."/>
        </authorList>
    </citation>
    <scope>NUCLEOTIDE SEQUENCE [LARGE SCALE GENOMIC DNA]</scope>
    <source>
        <strain evidence="2 3">DSM 14724</strain>
    </source>
</reference>
<dbReference type="PROSITE" id="PS50200">
    <property type="entry name" value="RA"/>
    <property type="match status" value="1"/>
</dbReference>
<accession>A0A085WJ77</accession>
<name>A0A085WJ77_9BACT</name>
<evidence type="ECO:0000259" key="1">
    <source>
        <dbReference type="PROSITE" id="PS50200"/>
    </source>
</evidence>
<dbReference type="Gene3D" id="1.10.10.1320">
    <property type="entry name" value="Anti-sigma factor, zinc-finger domain"/>
    <property type="match status" value="1"/>
</dbReference>
<dbReference type="AlphaFoldDB" id="A0A085WJ77"/>
<dbReference type="InterPro" id="IPR000159">
    <property type="entry name" value="RA_dom"/>
</dbReference>
<organism evidence="2 3">
    <name type="scientific">Hyalangium minutum</name>
    <dbReference type="NCBI Taxonomy" id="394096"/>
    <lineage>
        <taxon>Bacteria</taxon>
        <taxon>Pseudomonadati</taxon>
        <taxon>Myxococcota</taxon>
        <taxon>Myxococcia</taxon>
        <taxon>Myxococcales</taxon>
        <taxon>Cystobacterineae</taxon>
        <taxon>Archangiaceae</taxon>
        <taxon>Hyalangium</taxon>
    </lineage>
</organism>
<protein>
    <recommendedName>
        <fullName evidence="1">Ras-associating domain-containing protein</fullName>
    </recommendedName>
</protein>
<dbReference type="PATRIC" id="fig|394096.3.peg.4264"/>
<dbReference type="GO" id="GO:0007165">
    <property type="term" value="P:signal transduction"/>
    <property type="evidence" value="ECO:0007669"/>
    <property type="project" value="InterPro"/>
</dbReference>
<dbReference type="Proteomes" id="UP000028725">
    <property type="component" value="Unassembled WGS sequence"/>
</dbReference>
<keyword evidence="3" id="KW-1185">Reference proteome</keyword>
<sequence length="178" mass="18777">MTEPHLTPSDAEQYILGALDPERERKLEAHTLVCEACARLLQQEAMLEEQLREVASAAPREDNVVRPARWRVARVAAVVVGPAMAAAAALALMVHHPGAAVSQPVEQPSPAVLTLELPMDLPSTVVACPDLTTQESCASEAAARGLLVQYPLGMGEVPRYEGSTGIPAGALSSRPASL</sequence>
<proteinExistence type="predicted"/>
<dbReference type="EMBL" id="JMCB01000007">
    <property type="protein sequence ID" value="KFE67740.1"/>
    <property type="molecule type" value="Genomic_DNA"/>
</dbReference>
<feature type="domain" description="Ras-associating" evidence="1">
    <location>
        <begin position="1"/>
        <end position="56"/>
    </location>
</feature>
<dbReference type="RefSeq" id="WP_044190626.1">
    <property type="nucleotide sequence ID" value="NZ_JMCB01000007.1"/>
</dbReference>
<dbReference type="OrthoDB" id="5517939at2"/>
<comment type="caution">
    <text evidence="2">The sequence shown here is derived from an EMBL/GenBank/DDBJ whole genome shotgun (WGS) entry which is preliminary data.</text>
</comment>
<gene>
    <name evidence="2" type="ORF">DB31_8223</name>
</gene>